<dbReference type="PANTHER" id="PTHR42953">
    <property type="entry name" value="HIGH-AFFINITY ZINC UPTAKE SYSTEM PROTEIN ZNUA-RELATED"/>
    <property type="match status" value="1"/>
</dbReference>
<organism evidence="7 8">
    <name type="scientific">Marinobacterium marinum</name>
    <dbReference type="NCBI Taxonomy" id="2756129"/>
    <lineage>
        <taxon>Bacteria</taxon>
        <taxon>Pseudomonadati</taxon>
        <taxon>Pseudomonadota</taxon>
        <taxon>Gammaproteobacteria</taxon>
        <taxon>Oceanospirillales</taxon>
        <taxon>Oceanospirillaceae</taxon>
        <taxon>Marinobacterium</taxon>
    </lineage>
</organism>
<dbReference type="NCBIfam" id="NF007091">
    <property type="entry name" value="PRK09545.1"/>
    <property type="match status" value="1"/>
</dbReference>
<keyword evidence="4 6" id="KW-0732">Signal</keyword>
<evidence type="ECO:0000256" key="6">
    <source>
        <dbReference type="SAM" id="SignalP"/>
    </source>
</evidence>
<keyword evidence="8" id="KW-1185">Reference proteome</keyword>
<keyword evidence="5" id="KW-0406">Ion transport</keyword>
<dbReference type="PANTHER" id="PTHR42953:SF3">
    <property type="entry name" value="HIGH-AFFINITY ZINC UPTAKE SYSTEM PROTEIN ZNUA"/>
    <property type="match status" value="1"/>
</dbReference>
<gene>
    <name evidence="7" type="primary">znuA</name>
    <name evidence="7" type="ORF">H1S06_11330</name>
</gene>
<dbReference type="SUPFAM" id="SSF53807">
    <property type="entry name" value="Helical backbone' metal receptor"/>
    <property type="match status" value="1"/>
</dbReference>
<accession>A0A7W1WZ83</accession>
<keyword evidence="5" id="KW-0864">Zinc transport</keyword>
<feature type="chain" id="PRO_5031351197" description="High-affinity zinc uptake system protein ZnuA" evidence="6">
    <location>
        <begin position="27"/>
        <end position="309"/>
    </location>
</feature>
<evidence type="ECO:0000256" key="4">
    <source>
        <dbReference type="ARBA" id="ARBA00022729"/>
    </source>
</evidence>
<dbReference type="GO" id="GO:0046872">
    <property type="term" value="F:metal ion binding"/>
    <property type="evidence" value="ECO:0007669"/>
    <property type="project" value="InterPro"/>
</dbReference>
<evidence type="ECO:0000256" key="5">
    <source>
        <dbReference type="ARBA" id="ARBA00022906"/>
    </source>
</evidence>
<dbReference type="EMBL" id="JACEMT010000051">
    <property type="protein sequence ID" value="MBA4502953.1"/>
    <property type="molecule type" value="Genomic_DNA"/>
</dbReference>
<reference evidence="7 8" key="1">
    <citation type="submission" date="2020-07" db="EMBL/GenBank/DDBJ databases">
        <title>Bacterium isolated from marien macroalgae.</title>
        <authorList>
            <person name="Zhu K."/>
            <person name="Lu D."/>
            <person name="Du Z."/>
        </authorList>
    </citation>
    <scope>NUCLEOTIDE SEQUENCE [LARGE SCALE GENOMIC DNA]</scope>
    <source>
        <strain evidence="7 8">3-1745</strain>
    </source>
</reference>
<protein>
    <recommendedName>
        <fullName evidence="2">High-affinity zinc uptake system protein ZnuA</fullName>
    </recommendedName>
</protein>
<dbReference type="Proteomes" id="UP000538931">
    <property type="component" value="Unassembled WGS sequence"/>
</dbReference>
<evidence type="ECO:0000256" key="2">
    <source>
        <dbReference type="ARBA" id="ARBA00015915"/>
    </source>
</evidence>
<dbReference type="InterPro" id="IPR050492">
    <property type="entry name" value="Bact_metal-bind_prot9"/>
</dbReference>
<dbReference type="InterPro" id="IPR006127">
    <property type="entry name" value="ZnuA-like"/>
</dbReference>
<dbReference type="AlphaFoldDB" id="A0A7W1WZ83"/>
<evidence type="ECO:0000313" key="8">
    <source>
        <dbReference type="Proteomes" id="UP000538931"/>
    </source>
</evidence>
<name>A0A7W1WZ83_9GAMM</name>
<dbReference type="RefSeq" id="WP_181740244.1">
    <property type="nucleotide sequence ID" value="NZ_JACEMT010000051.1"/>
</dbReference>
<evidence type="ECO:0000313" key="7">
    <source>
        <dbReference type="EMBL" id="MBA4502953.1"/>
    </source>
</evidence>
<comment type="caution">
    <text evidence="7">The sequence shown here is derived from an EMBL/GenBank/DDBJ whole genome shotgun (WGS) entry which is preliminary data.</text>
</comment>
<dbReference type="GO" id="GO:0006829">
    <property type="term" value="P:zinc ion transport"/>
    <property type="evidence" value="ECO:0007669"/>
    <property type="project" value="UniProtKB-KW"/>
</dbReference>
<evidence type="ECO:0000256" key="1">
    <source>
        <dbReference type="ARBA" id="ARBA00011028"/>
    </source>
</evidence>
<proteinExistence type="inferred from homology"/>
<sequence length="309" mass="34057">MKHFLRTTLPGVSLSVMLLAALPASAADVVTSIKPLQLITSALTDGVTEPELLLPPEGTPHHYALKPSDMRKLADARVVLWVGPGLEQFLQKPLSRTNAKIVTLLPDSTPHVHEAEVAVESHDEHEHEEHQSHVEGEDPHIWLDPLNALAIADQVLPALQQAFPDQQEQLLANRAAFEQAVRRKDAELASQLSAYNQRGFFVFHDAYSGFVNHYGLNQLGYFTVDPARKPGARHLAEIRQQLEHSKAVCVFSEPQFTSAVVNAIISGLPVRLGELDPLARTAVLGPNGYTDYLQKLGDHFVACLKEKTH</sequence>
<feature type="signal peptide" evidence="6">
    <location>
        <begin position="1"/>
        <end position="26"/>
    </location>
</feature>
<comment type="similarity">
    <text evidence="1">Belongs to the bacterial solute-binding protein 9 family.</text>
</comment>
<dbReference type="Pfam" id="PF01297">
    <property type="entry name" value="ZnuA"/>
    <property type="match status" value="1"/>
</dbReference>
<dbReference type="Gene3D" id="3.40.50.1980">
    <property type="entry name" value="Nitrogenase molybdenum iron protein domain"/>
    <property type="match status" value="2"/>
</dbReference>
<evidence type="ECO:0000256" key="3">
    <source>
        <dbReference type="ARBA" id="ARBA00022448"/>
    </source>
</evidence>
<keyword evidence="3" id="KW-0813">Transport</keyword>
<keyword evidence="5" id="KW-0862">Zinc</keyword>